<protein>
    <recommendedName>
        <fullName evidence="3">FIST domain-containing protein</fullName>
    </recommendedName>
</protein>
<evidence type="ECO:0000313" key="1">
    <source>
        <dbReference type="EMBL" id="CAH0377244.1"/>
    </source>
</evidence>
<organism evidence="1 2">
    <name type="scientific">Pelagomonas calceolata</name>
    <dbReference type="NCBI Taxonomy" id="35677"/>
    <lineage>
        <taxon>Eukaryota</taxon>
        <taxon>Sar</taxon>
        <taxon>Stramenopiles</taxon>
        <taxon>Ochrophyta</taxon>
        <taxon>Pelagophyceae</taxon>
        <taxon>Pelagomonadales</taxon>
        <taxon>Pelagomonadaceae</taxon>
        <taxon>Pelagomonas</taxon>
    </lineage>
</organism>
<accession>A0A8J2STC8</accession>
<dbReference type="EMBL" id="CAKKNE010000005">
    <property type="protein sequence ID" value="CAH0377244.1"/>
    <property type="molecule type" value="Genomic_DNA"/>
</dbReference>
<dbReference type="OrthoDB" id="10636679at2759"/>
<dbReference type="Gene3D" id="3.10.450.50">
    <property type="match status" value="1"/>
</dbReference>
<reference evidence="1" key="1">
    <citation type="submission" date="2021-11" db="EMBL/GenBank/DDBJ databases">
        <authorList>
            <consortium name="Genoscope - CEA"/>
            <person name="William W."/>
        </authorList>
    </citation>
    <scope>NUCLEOTIDE SEQUENCE</scope>
</reference>
<gene>
    <name evidence="1" type="ORF">PECAL_5P18110</name>
</gene>
<sequence length="445" mass="46783">MRSQSLRYGATLCCGLRRSPLRQSAAHTRSSSTRVTVTAPNRSKPLALRGERPTKYADVTVRRSVLSASGGTALSVTGPAARACEALDRESAGEPLVLVVAANQTALRQALGSKALTYSNVIGAVDSLAFAESDQLHVVACKLPPHVEAWTFDAKRGALPDLGRRRLEAALAKHTAPHFLVFGGDAAHEEDDFDDDDGDDDAAALERFARRVDGLFPHGTCAGAAARVNGAVLARISARLVHARRRPGPRKRAKRLKVFAAHKSDRPLVGVALLPREAGADAAAAAQKLGELCFGGSLRFHWAAGDGTSGLRAQRLRSAAMALYDSWDRLDASSLRSLRACVHPGGRPVVGADAAMRSWDDLFGGAIRRRAPMSAARGPARLGLRAEELHVDDSLGLAVGSLSAPRLLGPGGALSSTAVFVEGATGAFEVAHHHASLADIDDASL</sequence>
<proteinExistence type="predicted"/>
<evidence type="ECO:0000313" key="2">
    <source>
        <dbReference type="Proteomes" id="UP000789595"/>
    </source>
</evidence>
<comment type="caution">
    <text evidence="1">The sequence shown here is derived from an EMBL/GenBank/DDBJ whole genome shotgun (WGS) entry which is preliminary data.</text>
</comment>
<dbReference type="AlphaFoldDB" id="A0A8J2STC8"/>
<name>A0A8J2STC8_9STRA</name>
<keyword evidence="2" id="KW-1185">Reference proteome</keyword>
<evidence type="ECO:0008006" key="3">
    <source>
        <dbReference type="Google" id="ProtNLM"/>
    </source>
</evidence>
<dbReference type="Proteomes" id="UP000789595">
    <property type="component" value="Unassembled WGS sequence"/>
</dbReference>